<feature type="region of interest" description="Disordered" evidence="1">
    <location>
        <begin position="393"/>
        <end position="417"/>
    </location>
</feature>
<feature type="compositionally biased region" description="Acidic residues" evidence="1">
    <location>
        <begin position="398"/>
        <end position="417"/>
    </location>
</feature>
<feature type="non-terminal residue" evidence="2">
    <location>
        <position position="1002"/>
    </location>
</feature>
<name>A0AAE0FU04_9CHLO</name>
<gene>
    <name evidence="2" type="ORF">CYMTET_25372</name>
</gene>
<dbReference type="EMBL" id="LGRX02013534">
    <property type="protein sequence ID" value="KAK3265979.1"/>
    <property type="molecule type" value="Genomic_DNA"/>
</dbReference>
<feature type="compositionally biased region" description="Low complexity" evidence="1">
    <location>
        <begin position="628"/>
        <end position="656"/>
    </location>
</feature>
<sequence length="1002" mass="108629">MVKLREEKLPFLLRQEIGRVARTMLAEVKHGVGEDIYRVYRQLSSAMAEILTAPSEAICQDRVRQLKRSIKQTCRGIDGAKEAERKLFELAEQQVQLGRARLKDVAHTMKTQRQENYARYKGAVCDEHWQGVIERLVRAKMGCTGIAKAQRCLPALALTVVTGVSFFMGMEALAPDDLTTAVLTCALLAMFGIAQNQAERHYDEQWELQLKQSLPQAVAAVLDDEKASVAGMEALVTPNEVMSVISLEPTALPVPVSSYALDMNIKERKESEVAAELGSLRDGQDDLMETLKGMSASLEQAQLRAADSAEGHSAELRSLEERSMRDTHEALRTLEEHVQQSGALQSAALQADQRRIVDSLHVMRDELGETQEALLSELRDTLLARFSALETAVLPVPEPEEEDEEAAEADGEADGAAEEAAVALVDEVDELMEEVVYELEMEIDGVSTRPPPADADAQLAPEEQPATSETRLEKMVAEIYAALVDAQFSRYPQQPAMPMPFADSASSLLAAGQPLRGSIGVLHSSREAAEEAARTRAAPKGRRHCGARAGSWLRPCARKAELNLSAIAVRGIAAGTMGVVEGRFFCTDGVTPPDKEAAIPRANMLPPLSPGERESPSTPVDSDEATRAEPAGEAAVAEATGEAAATQAPAPAAAPAASPPPVLLSPRLLGVGAPTTAAPNHVPPDLMSTMDQRLHGLSQEIVAKFHEALKSTQTDSQAAILQEVHSVLQELKVASRAVDTDELEKKLHSLYLKARSTLESACAPPCPAPRPPCGYTPVSGMLQHPAEASQSVLFSVLHLNTSSISSNMQAPRLVNRLFLGCRTMMLLLRLTRGGGGGEQAADRKKLQEDLNKSIKQTQASVMDTKKMMTEQSLRLEANEKLRAENLMKEETSMREALEPHLEELLDRIPIKMKYSIQHIEEKLDALQKADVPALQAAFTLGTQEIKEGLEGLQQESKASAEGQQALGENVMLIGQHFAESSATVDGHLDRLEDAVHGRSDAL</sequence>
<feature type="region of interest" description="Disordered" evidence="1">
    <location>
        <begin position="590"/>
        <end position="659"/>
    </location>
</feature>
<evidence type="ECO:0000313" key="3">
    <source>
        <dbReference type="Proteomes" id="UP001190700"/>
    </source>
</evidence>
<evidence type="ECO:0000313" key="2">
    <source>
        <dbReference type="EMBL" id="KAK3265979.1"/>
    </source>
</evidence>
<accession>A0AAE0FU04</accession>
<keyword evidence="3" id="KW-1185">Reference proteome</keyword>
<feature type="compositionally biased region" description="Low complexity" evidence="1">
    <location>
        <begin position="454"/>
        <end position="464"/>
    </location>
</feature>
<reference evidence="2 3" key="1">
    <citation type="journal article" date="2015" name="Genome Biol. Evol.">
        <title>Comparative Genomics of a Bacterivorous Green Alga Reveals Evolutionary Causalities and Consequences of Phago-Mixotrophic Mode of Nutrition.</title>
        <authorList>
            <person name="Burns J.A."/>
            <person name="Paasch A."/>
            <person name="Narechania A."/>
            <person name="Kim E."/>
        </authorList>
    </citation>
    <scope>NUCLEOTIDE SEQUENCE [LARGE SCALE GENOMIC DNA]</scope>
    <source>
        <strain evidence="2 3">PLY_AMNH</strain>
    </source>
</reference>
<proteinExistence type="predicted"/>
<feature type="region of interest" description="Disordered" evidence="1">
    <location>
        <begin position="446"/>
        <end position="469"/>
    </location>
</feature>
<evidence type="ECO:0000256" key="1">
    <source>
        <dbReference type="SAM" id="MobiDB-lite"/>
    </source>
</evidence>
<dbReference type="Proteomes" id="UP001190700">
    <property type="component" value="Unassembled WGS sequence"/>
</dbReference>
<organism evidence="2 3">
    <name type="scientific">Cymbomonas tetramitiformis</name>
    <dbReference type="NCBI Taxonomy" id="36881"/>
    <lineage>
        <taxon>Eukaryota</taxon>
        <taxon>Viridiplantae</taxon>
        <taxon>Chlorophyta</taxon>
        <taxon>Pyramimonadophyceae</taxon>
        <taxon>Pyramimonadales</taxon>
        <taxon>Pyramimonadaceae</taxon>
        <taxon>Cymbomonas</taxon>
    </lineage>
</organism>
<dbReference type="AlphaFoldDB" id="A0AAE0FU04"/>
<comment type="caution">
    <text evidence="2">The sequence shown here is derived from an EMBL/GenBank/DDBJ whole genome shotgun (WGS) entry which is preliminary data.</text>
</comment>
<protein>
    <submittedName>
        <fullName evidence="2">Uncharacterized protein</fullName>
    </submittedName>
</protein>